<comment type="similarity">
    <text evidence="2">Belongs to the NADH:flavin oxidoreductase/NADH oxidase family.</text>
</comment>
<keyword evidence="3" id="KW-0560">Oxidoreductase</keyword>
<dbReference type="InterPro" id="IPR013785">
    <property type="entry name" value="Aldolase_TIM"/>
</dbReference>
<gene>
    <name evidence="5" type="ORF">MSEDJ_44290</name>
</gene>
<evidence type="ECO:0000259" key="4">
    <source>
        <dbReference type="Pfam" id="PF00724"/>
    </source>
</evidence>
<keyword evidence="6" id="KW-1185">Reference proteome</keyword>
<evidence type="ECO:0000313" key="5">
    <source>
        <dbReference type="EMBL" id="BBY30333.1"/>
    </source>
</evidence>
<dbReference type="SUPFAM" id="SSF51395">
    <property type="entry name" value="FMN-linked oxidoreductases"/>
    <property type="match status" value="1"/>
</dbReference>
<dbReference type="KEGG" id="msei:MSEDJ_44290"/>
<evidence type="ECO:0000313" key="6">
    <source>
        <dbReference type="Proteomes" id="UP000467193"/>
    </source>
</evidence>
<dbReference type="Gene3D" id="3.20.20.70">
    <property type="entry name" value="Aldolase class I"/>
    <property type="match status" value="1"/>
</dbReference>
<comment type="cofactor">
    <cofactor evidence="1">
        <name>FMN</name>
        <dbReference type="ChEBI" id="CHEBI:58210"/>
    </cofactor>
</comment>
<feature type="domain" description="NADH:flavin oxidoreductase/NADH oxidase N-terminal" evidence="4">
    <location>
        <begin position="6"/>
        <end position="333"/>
    </location>
</feature>
<dbReference type="InterPro" id="IPR045247">
    <property type="entry name" value="Oye-like"/>
</dbReference>
<dbReference type="FunFam" id="3.20.20.70:FF:000059">
    <property type="entry name" value="N-ethylmaleimide reductase, FMN-linked"/>
    <property type="match status" value="1"/>
</dbReference>
<dbReference type="PANTHER" id="PTHR22893:SF91">
    <property type="entry name" value="NADPH DEHYDROGENASE 2-RELATED"/>
    <property type="match status" value="1"/>
</dbReference>
<dbReference type="PANTHER" id="PTHR22893">
    <property type="entry name" value="NADH OXIDOREDUCTASE-RELATED"/>
    <property type="match status" value="1"/>
</dbReference>
<proteinExistence type="inferred from homology"/>
<protein>
    <submittedName>
        <fullName evidence="5">Alkene reductase</fullName>
    </submittedName>
</protein>
<dbReference type="EMBL" id="AP022588">
    <property type="protein sequence ID" value="BBY30333.1"/>
    <property type="molecule type" value="Genomic_DNA"/>
</dbReference>
<dbReference type="GO" id="GO:0010181">
    <property type="term" value="F:FMN binding"/>
    <property type="evidence" value="ECO:0007669"/>
    <property type="project" value="InterPro"/>
</dbReference>
<organism evidence="5 6">
    <name type="scientific">Mycolicibacterium sediminis</name>
    <dbReference type="NCBI Taxonomy" id="1286180"/>
    <lineage>
        <taxon>Bacteria</taxon>
        <taxon>Bacillati</taxon>
        <taxon>Actinomycetota</taxon>
        <taxon>Actinomycetes</taxon>
        <taxon>Mycobacteriales</taxon>
        <taxon>Mycobacteriaceae</taxon>
        <taxon>Mycolicibacterium</taxon>
    </lineage>
</organism>
<dbReference type="InterPro" id="IPR001155">
    <property type="entry name" value="OxRdtase_FMN_N"/>
</dbReference>
<dbReference type="CDD" id="cd02933">
    <property type="entry name" value="OYE_like_FMN"/>
    <property type="match status" value="1"/>
</dbReference>
<name>A0A7I7QVG2_9MYCO</name>
<accession>A0A7I7QVG2</accession>
<dbReference type="GO" id="GO:0016628">
    <property type="term" value="F:oxidoreductase activity, acting on the CH-CH group of donors, NAD or NADP as acceptor"/>
    <property type="evidence" value="ECO:0007669"/>
    <property type="project" value="UniProtKB-ARBA"/>
</dbReference>
<reference evidence="5 6" key="1">
    <citation type="journal article" date="2019" name="Emerg. Microbes Infect.">
        <title>Comprehensive subspecies identification of 175 nontuberculous mycobacteria species based on 7547 genomic profiles.</title>
        <authorList>
            <person name="Matsumoto Y."/>
            <person name="Kinjo T."/>
            <person name="Motooka D."/>
            <person name="Nabeya D."/>
            <person name="Jung N."/>
            <person name="Uechi K."/>
            <person name="Horii T."/>
            <person name="Iida T."/>
            <person name="Fujita J."/>
            <person name="Nakamura S."/>
        </authorList>
    </citation>
    <scope>NUCLEOTIDE SEQUENCE [LARGE SCALE GENOMIC DNA]</scope>
    <source>
        <strain evidence="5 6">JCM 17899</strain>
    </source>
</reference>
<evidence type="ECO:0000256" key="2">
    <source>
        <dbReference type="ARBA" id="ARBA00005979"/>
    </source>
</evidence>
<evidence type="ECO:0000256" key="1">
    <source>
        <dbReference type="ARBA" id="ARBA00001917"/>
    </source>
</evidence>
<dbReference type="AlphaFoldDB" id="A0A7I7QVG2"/>
<dbReference type="Proteomes" id="UP000467193">
    <property type="component" value="Chromosome"/>
</dbReference>
<dbReference type="GO" id="GO:0005829">
    <property type="term" value="C:cytosol"/>
    <property type="evidence" value="ECO:0007669"/>
    <property type="project" value="UniProtKB-ARBA"/>
</dbReference>
<evidence type="ECO:0000256" key="3">
    <source>
        <dbReference type="ARBA" id="ARBA00023002"/>
    </source>
</evidence>
<sequence>MMTTAFDPTTVGAIQLKNRIVMSPMTRSRAYGAGASPTPSMAEYYGQRAGAGLIITEGTQPSVIGQGYPNTPGLHSDQQVDGWRSVTDAVHAGGGVIFAQLMHTGRIGHPSLLPSGMVPVGPSAIAPAGEVFTLDGMQPFVVPDELTEEQITETVLDFAAAARNAVAAGFDGVEVHGANGYLLHQFLSSNANLRSDNWGGSVDNRIRLTLRVVEAVADAIGSDRVGLRISPNNPLNDIREDDYRHTYLALVDALASTGLAYLHVLETSDREFTHELRDRFGGTLILNPATPGGFTGSDELGLVEDGTADLLAFGAAFLANPDLPRRLATGASLNAPDRATFYGGDDHGYTDYPALDAVPTPA</sequence>
<dbReference type="Pfam" id="PF00724">
    <property type="entry name" value="Oxidored_FMN"/>
    <property type="match status" value="1"/>
</dbReference>